<dbReference type="Proteomes" id="UP000198589">
    <property type="component" value="Unassembled WGS sequence"/>
</dbReference>
<evidence type="ECO:0000313" key="8">
    <source>
        <dbReference type="EMBL" id="SFF65437.1"/>
    </source>
</evidence>
<feature type="transmembrane region" description="Helical" evidence="6">
    <location>
        <begin position="374"/>
        <end position="397"/>
    </location>
</feature>
<gene>
    <name evidence="8" type="ORF">SAMN05216574_12134</name>
</gene>
<keyword evidence="4 6" id="KW-1133">Transmembrane helix</keyword>
<evidence type="ECO:0000256" key="3">
    <source>
        <dbReference type="ARBA" id="ARBA00022692"/>
    </source>
</evidence>
<proteinExistence type="predicted"/>
<reference evidence="9" key="1">
    <citation type="submission" date="2016-10" db="EMBL/GenBank/DDBJ databases">
        <authorList>
            <person name="Varghese N."/>
            <person name="Submissions S."/>
        </authorList>
    </citation>
    <scope>NUCLEOTIDE SEQUENCE [LARGE SCALE GENOMIC DNA]</scope>
    <source>
        <strain evidence="9">DSM 46838</strain>
    </source>
</reference>
<evidence type="ECO:0000256" key="6">
    <source>
        <dbReference type="SAM" id="Phobius"/>
    </source>
</evidence>
<dbReference type="PROSITE" id="PS50850">
    <property type="entry name" value="MFS"/>
    <property type="match status" value="1"/>
</dbReference>
<evidence type="ECO:0000259" key="7">
    <source>
        <dbReference type="PROSITE" id="PS50850"/>
    </source>
</evidence>
<feature type="transmembrane region" description="Helical" evidence="6">
    <location>
        <begin position="12"/>
        <end position="36"/>
    </location>
</feature>
<keyword evidence="3 6" id="KW-0812">Transmembrane</keyword>
<feature type="transmembrane region" description="Helical" evidence="6">
    <location>
        <begin position="56"/>
        <end position="73"/>
    </location>
</feature>
<feature type="transmembrane region" description="Helical" evidence="6">
    <location>
        <begin position="350"/>
        <end position="368"/>
    </location>
</feature>
<accession>A0A1I2KJK0</accession>
<dbReference type="AlphaFoldDB" id="A0A1I2KJK0"/>
<dbReference type="InterPro" id="IPR036259">
    <property type="entry name" value="MFS_trans_sf"/>
</dbReference>
<sequence>MAGTARETGRIAGIGGGLVGFLVFVEFTSGVLQGYYIPLLTDIARHLDIHDADVNWLEAAQLMLSAIAVPILAKLGDLHGHRRMLLLSAALVAAATVVLAFASSFPVFLVAWAVQGIYAAWLPLQVALIYNRSRGRADQAAQTRRATGLIVAALQLGAIVGALGGGQVGSALAGQFWLVLLIPGFLVAGVCAVVALRVPESVDRQSGSVDATGAALLSVVLLVITGGLTFVRINGAGEAWPWLVTALGLLLVVPFVRYELGRPDPLVDFRVLRSPAMWPVQLTAGLFGVSVLGAQGPLSTFARTDPDDYGYGLGLSTSMVSIVIGGYVISMLVGASQFSRISARTTPRTTLIGAAVLVGTGYLLLVPFHDSLAQVLACMVVAGLGSGALVAALPAAAAAAAPTGRTGVATGLTNTTKVLGGSFASATFAVALAANAPTLADGSAGTAGSLGGYLAVWIICGTTALAAAVALVFVPRLAFSDAPDATDLRSVAPATEHRA</sequence>
<dbReference type="Gene3D" id="1.20.1250.20">
    <property type="entry name" value="MFS general substrate transporter like domains"/>
    <property type="match status" value="1"/>
</dbReference>
<dbReference type="STRING" id="1798228.SAMN05216574_12134"/>
<keyword evidence="9" id="KW-1185">Reference proteome</keyword>
<feature type="domain" description="Major facilitator superfamily (MFS) profile" evidence="7">
    <location>
        <begin position="18"/>
        <end position="478"/>
    </location>
</feature>
<keyword evidence="2" id="KW-0813">Transport</keyword>
<feature type="transmembrane region" description="Helical" evidence="6">
    <location>
        <begin position="452"/>
        <end position="474"/>
    </location>
</feature>
<dbReference type="RefSeq" id="WP_092202691.1">
    <property type="nucleotide sequence ID" value="NZ_FOND01000021.1"/>
</dbReference>
<feature type="transmembrane region" description="Helical" evidence="6">
    <location>
        <begin position="176"/>
        <end position="199"/>
    </location>
</feature>
<name>A0A1I2KJK0_9ACTN</name>
<protein>
    <submittedName>
        <fullName evidence="8">Major Facilitator Superfamily protein</fullName>
    </submittedName>
</protein>
<dbReference type="EMBL" id="FOND01000021">
    <property type="protein sequence ID" value="SFF65437.1"/>
    <property type="molecule type" value="Genomic_DNA"/>
</dbReference>
<dbReference type="InterPro" id="IPR011701">
    <property type="entry name" value="MFS"/>
</dbReference>
<dbReference type="PANTHER" id="PTHR42718:SF9">
    <property type="entry name" value="MAJOR FACILITATOR SUPERFAMILY MULTIDRUG TRANSPORTER MFSC"/>
    <property type="match status" value="1"/>
</dbReference>
<dbReference type="InterPro" id="IPR020846">
    <property type="entry name" value="MFS_dom"/>
</dbReference>
<feature type="transmembrane region" description="Helical" evidence="6">
    <location>
        <begin position="211"/>
        <end position="233"/>
    </location>
</feature>
<evidence type="ECO:0000313" key="9">
    <source>
        <dbReference type="Proteomes" id="UP000198589"/>
    </source>
</evidence>
<organism evidence="8 9">
    <name type="scientific">Blastococcus tunisiensis</name>
    <dbReference type="NCBI Taxonomy" id="1798228"/>
    <lineage>
        <taxon>Bacteria</taxon>
        <taxon>Bacillati</taxon>
        <taxon>Actinomycetota</taxon>
        <taxon>Actinomycetes</taxon>
        <taxon>Geodermatophilales</taxon>
        <taxon>Geodermatophilaceae</taxon>
        <taxon>Blastococcus</taxon>
    </lineage>
</organism>
<evidence type="ECO:0000256" key="1">
    <source>
        <dbReference type="ARBA" id="ARBA00004651"/>
    </source>
</evidence>
<feature type="transmembrane region" description="Helical" evidence="6">
    <location>
        <begin position="418"/>
        <end position="440"/>
    </location>
</feature>
<evidence type="ECO:0000256" key="4">
    <source>
        <dbReference type="ARBA" id="ARBA00022989"/>
    </source>
</evidence>
<evidence type="ECO:0000256" key="5">
    <source>
        <dbReference type="ARBA" id="ARBA00023136"/>
    </source>
</evidence>
<feature type="transmembrane region" description="Helical" evidence="6">
    <location>
        <begin position="239"/>
        <end position="256"/>
    </location>
</feature>
<evidence type="ECO:0000256" key="2">
    <source>
        <dbReference type="ARBA" id="ARBA00022448"/>
    </source>
</evidence>
<feature type="transmembrane region" description="Helical" evidence="6">
    <location>
        <begin position="276"/>
        <end position="297"/>
    </location>
</feature>
<dbReference type="GO" id="GO:0022857">
    <property type="term" value="F:transmembrane transporter activity"/>
    <property type="evidence" value="ECO:0007669"/>
    <property type="project" value="InterPro"/>
</dbReference>
<comment type="subcellular location">
    <subcellularLocation>
        <location evidence="1">Cell membrane</location>
        <topology evidence="1">Multi-pass membrane protein</topology>
    </subcellularLocation>
</comment>
<dbReference type="Pfam" id="PF07690">
    <property type="entry name" value="MFS_1"/>
    <property type="match status" value="1"/>
</dbReference>
<dbReference type="PANTHER" id="PTHR42718">
    <property type="entry name" value="MAJOR FACILITATOR SUPERFAMILY MULTIDRUG TRANSPORTER MFSC"/>
    <property type="match status" value="1"/>
</dbReference>
<feature type="transmembrane region" description="Helical" evidence="6">
    <location>
        <begin position="146"/>
        <end position="164"/>
    </location>
</feature>
<feature type="transmembrane region" description="Helical" evidence="6">
    <location>
        <begin position="109"/>
        <end position="130"/>
    </location>
</feature>
<dbReference type="GO" id="GO:0005886">
    <property type="term" value="C:plasma membrane"/>
    <property type="evidence" value="ECO:0007669"/>
    <property type="project" value="UniProtKB-SubCell"/>
</dbReference>
<keyword evidence="5 6" id="KW-0472">Membrane</keyword>
<dbReference type="SUPFAM" id="SSF103473">
    <property type="entry name" value="MFS general substrate transporter"/>
    <property type="match status" value="1"/>
</dbReference>
<feature type="transmembrane region" description="Helical" evidence="6">
    <location>
        <begin position="85"/>
        <end position="103"/>
    </location>
</feature>
<dbReference type="OrthoDB" id="4484751at2"/>
<feature type="transmembrane region" description="Helical" evidence="6">
    <location>
        <begin position="309"/>
        <end position="329"/>
    </location>
</feature>